<evidence type="ECO:0000313" key="4">
    <source>
        <dbReference type="EMBL" id="AUM13322.1"/>
    </source>
</evidence>
<sequence length="265" mass="29365">MSNDAALPKTVLITGASAGIGKALAHVFAQNNFDVVLVARREDKLKQVETDIKHKYGQMAYCLPEDLADPAAPQRIYDWCQQNHIQVDALVNNAGYALHDDFLQATWQSHLDFMQVLNISVVHLCHLFAPAMKERGYGRIINLASVAAWSPQLKGNLYGAAKSFILDFSQAIDLELQPYGVNCTALCPGFTFSEFHDVMGTRGSVSKLPRFLWMTAEEVAQEGFDAVMEGKPVHVNGRVNQGLSQVMAMLPSSVKYYISKQQKVM</sequence>
<evidence type="ECO:0000256" key="1">
    <source>
        <dbReference type="ARBA" id="ARBA00006484"/>
    </source>
</evidence>
<dbReference type="KEGG" id="kak:Kalk_13200"/>
<dbReference type="PRINTS" id="PR00081">
    <property type="entry name" value="GDHRDH"/>
</dbReference>
<dbReference type="RefSeq" id="WP_101894700.1">
    <property type="nucleotide sequence ID" value="NZ_CP022684.1"/>
</dbReference>
<reference evidence="5" key="1">
    <citation type="submission" date="2017-08" db="EMBL/GenBank/DDBJ databases">
        <title>Direct submision.</title>
        <authorList>
            <person name="Kim S.-J."/>
            <person name="Rhee S.-K."/>
        </authorList>
    </citation>
    <scope>NUCLEOTIDE SEQUENCE [LARGE SCALE GENOMIC DNA]</scope>
    <source>
        <strain evidence="5">GI5</strain>
    </source>
</reference>
<evidence type="ECO:0000256" key="3">
    <source>
        <dbReference type="RuleBase" id="RU000363"/>
    </source>
</evidence>
<evidence type="ECO:0000313" key="5">
    <source>
        <dbReference type="Proteomes" id="UP000235116"/>
    </source>
</evidence>
<dbReference type="OrthoDB" id="7301144at2"/>
<dbReference type="Gene3D" id="3.40.50.720">
    <property type="entry name" value="NAD(P)-binding Rossmann-like Domain"/>
    <property type="match status" value="1"/>
</dbReference>
<keyword evidence="5" id="KW-1185">Reference proteome</keyword>
<dbReference type="PANTHER" id="PTHR44196">
    <property type="entry name" value="DEHYDROGENASE/REDUCTASE SDR FAMILY MEMBER 7B"/>
    <property type="match status" value="1"/>
</dbReference>
<dbReference type="InterPro" id="IPR002347">
    <property type="entry name" value="SDR_fam"/>
</dbReference>
<dbReference type="PANTHER" id="PTHR44196:SF2">
    <property type="entry name" value="SHORT-CHAIN DEHYDROGENASE-RELATED"/>
    <property type="match status" value="1"/>
</dbReference>
<dbReference type="CDD" id="cd05233">
    <property type="entry name" value="SDR_c"/>
    <property type="match status" value="1"/>
</dbReference>
<proteinExistence type="inferred from homology"/>
<accession>A0A2K9LM17</accession>
<keyword evidence="2" id="KW-0560">Oxidoreductase</keyword>
<protein>
    <recommendedName>
        <fullName evidence="6">Short-chain dehydrogenase</fullName>
    </recommendedName>
</protein>
<dbReference type="InterPro" id="IPR036291">
    <property type="entry name" value="NAD(P)-bd_dom_sf"/>
</dbReference>
<evidence type="ECO:0000256" key="2">
    <source>
        <dbReference type="ARBA" id="ARBA00023002"/>
    </source>
</evidence>
<dbReference type="GO" id="GO:0016491">
    <property type="term" value="F:oxidoreductase activity"/>
    <property type="evidence" value="ECO:0007669"/>
    <property type="project" value="UniProtKB-KW"/>
</dbReference>
<gene>
    <name evidence="4" type="ORF">Kalk_13200</name>
</gene>
<comment type="similarity">
    <text evidence="1 3">Belongs to the short-chain dehydrogenases/reductases (SDR) family.</text>
</comment>
<dbReference type="Proteomes" id="UP000235116">
    <property type="component" value="Chromosome"/>
</dbReference>
<organism evidence="4 5">
    <name type="scientific">Ketobacter alkanivorans</name>
    <dbReference type="NCBI Taxonomy" id="1917421"/>
    <lineage>
        <taxon>Bacteria</taxon>
        <taxon>Pseudomonadati</taxon>
        <taxon>Pseudomonadota</taxon>
        <taxon>Gammaproteobacteria</taxon>
        <taxon>Pseudomonadales</taxon>
        <taxon>Ketobacteraceae</taxon>
        <taxon>Ketobacter</taxon>
    </lineage>
</organism>
<evidence type="ECO:0008006" key="6">
    <source>
        <dbReference type="Google" id="ProtNLM"/>
    </source>
</evidence>
<name>A0A2K9LM17_9GAMM</name>
<dbReference type="Pfam" id="PF00106">
    <property type="entry name" value="adh_short"/>
    <property type="match status" value="1"/>
</dbReference>
<dbReference type="SUPFAM" id="SSF51735">
    <property type="entry name" value="NAD(P)-binding Rossmann-fold domains"/>
    <property type="match status" value="1"/>
</dbReference>
<dbReference type="EMBL" id="CP022684">
    <property type="protein sequence ID" value="AUM13322.1"/>
    <property type="molecule type" value="Genomic_DNA"/>
</dbReference>
<dbReference type="AlphaFoldDB" id="A0A2K9LM17"/>
<dbReference type="PRINTS" id="PR00080">
    <property type="entry name" value="SDRFAMILY"/>
</dbReference>
<dbReference type="GO" id="GO:0016020">
    <property type="term" value="C:membrane"/>
    <property type="evidence" value="ECO:0007669"/>
    <property type="project" value="TreeGrafter"/>
</dbReference>
<dbReference type="PIRSF" id="PIRSF000126">
    <property type="entry name" value="11-beta-HSD1"/>
    <property type="match status" value="1"/>
</dbReference>